<reference evidence="2 3" key="1">
    <citation type="submission" date="2023-03" db="EMBL/GenBank/DDBJ databases">
        <title>High recombination rates correlate with genetic variation in Cardiocondyla obscurior ants.</title>
        <authorList>
            <person name="Errbii M."/>
        </authorList>
    </citation>
    <scope>NUCLEOTIDE SEQUENCE [LARGE SCALE GENOMIC DNA]</scope>
    <source>
        <strain evidence="2">Alpha-2009</strain>
        <tissue evidence="2">Whole body</tissue>
    </source>
</reference>
<protein>
    <recommendedName>
        <fullName evidence="1">DUF4806 domain-containing protein</fullName>
    </recommendedName>
</protein>
<dbReference type="Pfam" id="PF16064">
    <property type="entry name" value="DUF4806"/>
    <property type="match status" value="1"/>
</dbReference>
<dbReference type="PANTHER" id="PTHR34153:SF2">
    <property type="entry name" value="SI:CH211-262H13.3-RELATED"/>
    <property type="match status" value="1"/>
</dbReference>
<evidence type="ECO:0000259" key="1">
    <source>
        <dbReference type="Pfam" id="PF16064"/>
    </source>
</evidence>
<dbReference type="EMBL" id="JADYXP020000023">
    <property type="protein sequence ID" value="KAL0101870.1"/>
    <property type="molecule type" value="Genomic_DNA"/>
</dbReference>
<dbReference type="PANTHER" id="PTHR34153">
    <property type="entry name" value="SI:CH211-262H13.3-RELATED-RELATED"/>
    <property type="match status" value="1"/>
</dbReference>
<feature type="domain" description="DUF4806" evidence="1">
    <location>
        <begin position="94"/>
        <end position="174"/>
    </location>
</feature>
<accession>A0AAW2EG04</accession>
<sequence length="175" mass="20628">MPICSETETSNVLVINEEGKKHVIVVNNLNILLYINNCKDYSTEQTDNFQRFVIKKLVAIELKINAIERHQKLILEKLPFNNNEDKENIDVSHDFPLKNENDLQDMENKLQDNEVYRKQLIKQLSRVTCRDIKTSCIHLMRKVFSNYLAANYSWYGAKKKEKFSQLQICKVIMCE</sequence>
<name>A0AAW2EG04_9HYME</name>
<dbReference type="AlphaFoldDB" id="A0AAW2EG04"/>
<evidence type="ECO:0000313" key="2">
    <source>
        <dbReference type="EMBL" id="KAL0101870.1"/>
    </source>
</evidence>
<comment type="caution">
    <text evidence="2">The sequence shown here is derived from an EMBL/GenBank/DDBJ whole genome shotgun (WGS) entry which is preliminary data.</text>
</comment>
<organism evidence="2 3">
    <name type="scientific">Cardiocondyla obscurior</name>
    <dbReference type="NCBI Taxonomy" id="286306"/>
    <lineage>
        <taxon>Eukaryota</taxon>
        <taxon>Metazoa</taxon>
        <taxon>Ecdysozoa</taxon>
        <taxon>Arthropoda</taxon>
        <taxon>Hexapoda</taxon>
        <taxon>Insecta</taxon>
        <taxon>Pterygota</taxon>
        <taxon>Neoptera</taxon>
        <taxon>Endopterygota</taxon>
        <taxon>Hymenoptera</taxon>
        <taxon>Apocrita</taxon>
        <taxon>Aculeata</taxon>
        <taxon>Formicoidea</taxon>
        <taxon>Formicidae</taxon>
        <taxon>Myrmicinae</taxon>
        <taxon>Cardiocondyla</taxon>
    </lineage>
</organism>
<gene>
    <name evidence="2" type="ORF">PUN28_018425</name>
</gene>
<keyword evidence="3" id="KW-1185">Reference proteome</keyword>
<dbReference type="Proteomes" id="UP001430953">
    <property type="component" value="Unassembled WGS sequence"/>
</dbReference>
<evidence type="ECO:0000313" key="3">
    <source>
        <dbReference type="Proteomes" id="UP001430953"/>
    </source>
</evidence>
<dbReference type="InterPro" id="IPR032071">
    <property type="entry name" value="DUF4806"/>
</dbReference>
<proteinExistence type="predicted"/>